<sequence>MIPSRNGVLCCLRLLRSCPLPLTSYATYALCPFSLVSLTPCSTYVLYSCLLYRCPTPHQPCTTQALSYFCPVLFTHMVPLCHFCPVSLMVVPFMPCATCDWCHHRRVSLMLCAAYGLCHSSPVLLLPCVIYAYDVCRFCPVSLMVVPFMPCATYGWCHQRRVSLLLCAAYSLCHSSPVPLLPCVAPALCHLPCVAHALCSLPCVAQALCYLPCVAHAVCHLPCVAHALCQLPCATYALGHSSHRTDAWRSKGLRSLSGPRHAPAL</sequence>
<evidence type="ECO:0000313" key="1">
    <source>
        <dbReference type="EMBL" id="KAF5840095.1"/>
    </source>
</evidence>
<reference evidence="1" key="1">
    <citation type="submission" date="2017-08" db="EMBL/GenBank/DDBJ databases">
        <authorList>
            <person name="Polle J.E."/>
            <person name="Barry K."/>
            <person name="Cushman J."/>
            <person name="Schmutz J."/>
            <person name="Tran D."/>
            <person name="Hathwaick L.T."/>
            <person name="Yim W.C."/>
            <person name="Jenkins J."/>
            <person name="Mckie-Krisberg Z.M."/>
            <person name="Prochnik S."/>
            <person name="Lindquist E."/>
            <person name="Dockter R.B."/>
            <person name="Adam C."/>
            <person name="Molina H."/>
            <person name="Bunkerborg J."/>
            <person name="Jin E."/>
            <person name="Buchheim M."/>
            <person name="Magnuson J."/>
        </authorList>
    </citation>
    <scope>NUCLEOTIDE SEQUENCE</scope>
    <source>
        <strain evidence="1">CCAP 19/18</strain>
    </source>
</reference>
<gene>
    <name evidence="1" type="ORF">DUNSADRAFT_17829</name>
</gene>
<protein>
    <submittedName>
        <fullName evidence="1">Uncharacterized protein</fullName>
    </submittedName>
</protein>
<organism evidence="1 2">
    <name type="scientific">Dunaliella salina</name>
    <name type="common">Green alga</name>
    <name type="synonym">Protococcus salinus</name>
    <dbReference type="NCBI Taxonomy" id="3046"/>
    <lineage>
        <taxon>Eukaryota</taxon>
        <taxon>Viridiplantae</taxon>
        <taxon>Chlorophyta</taxon>
        <taxon>core chlorophytes</taxon>
        <taxon>Chlorophyceae</taxon>
        <taxon>CS clade</taxon>
        <taxon>Chlamydomonadales</taxon>
        <taxon>Dunaliellaceae</taxon>
        <taxon>Dunaliella</taxon>
    </lineage>
</organism>
<dbReference type="Proteomes" id="UP000815325">
    <property type="component" value="Unassembled WGS sequence"/>
</dbReference>
<proteinExistence type="predicted"/>
<accession>A0ABQ7GZQ9</accession>
<comment type="caution">
    <text evidence="1">The sequence shown here is derived from an EMBL/GenBank/DDBJ whole genome shotgun (WGS) entry which is preliminary data.</text>
</comment>
<evidence type="ECO:0000313" key="2">
    <source>
        <dbReference type="Proteomes" id="UP000815325"/>
    </source>
</evidence>
<name>A0ABQ7GZQ9_DUNSA</name>
<dbReference type="EMBL" id="MU069524">
    <property type="protein sequence ID" value="KAF5840095.1"/>
    <property type="molecule type" value="Genomic_DNA"/>
</dbReference>
<keyword evidence="2" id="KW-1185">Reference proteome</keyword>